<dbReference type="InterPro" id="IPR027843">
    <property type="entry name" value="DUF4440"/>
</dbReference>
<organism evidence="2 3">
    <name type="scientific">Carboxylicivirga sediminis</name>
    <dbReference type="NCBI Taxonomy" id="2006564"/>
    <lineage>
        <taxon>Bacteria</taxon>
        <taxon>Pseudomonadati</taxon>
        <taxon>Bacteroidota</taxon>
        <taxon>Bacteroidia</taxon>
        <taxon>Marinilabiliales</taxon>
        <taxon>Marinilabiliaceae</taxon>
        <taxon>Carboxylicivirga</taxon>
    </lineage>
</organism>
<dbReference type="Proteomes" id="UP000679220">
    <property type="component" value="Unassembled WGS sequence"/>
</dbReference>
<evidence type="ECO:0000259" key="1">
    <source>
        <dbReference type="Pfam" id="PF14534"/>
    </source>
</evidence>
<dbReference type="PROSITE" id="PS51257">
    <property type="entry name" value="PROKAR_LIPOPROTEIN"/>
    <property type="match status" value="1"/>
</dbReference>
<reference evidence="2" key="1">
    <citation type="journal article" date="2018" name="Int. J. Syst. Evol. Microbiol.">
        <title>Carboxylicivirga sediminis sp. nov., isolated from coastal sediment.</title>
        <authorList>
            <person name="Wang F.Q."/>
            <person name="Ren L.H."/>
            <person name="Zou R.J."/>
            <person name="Sun Y.Z."/>
            <person name="Liu X.J."/>
            <person name="Jiang F."/>
            <person name="Liu L.J."/>
        </authorList>
    </citation>
    <scope>NUCLEOTIDE SEQUENCE</scope>
    <source>
        <strain evidence="2">JR1</strain>
    </source>
</reference>
<dbReference type="Pfam" id="PF14534">
    <property type="entry name" value="DUF4440"/>
    <property type="match status" value="1"/>
</dbReference>
<accession>A0A941F0R4</accession>
<keyword evidence="3" id="KW-1185">Reference proteome</keyword>
<dbReference type="Gene3D" id="3.10.450.50">
    <property type="match status" value="1"/>
</dbReference>
<dbReference type="InterPro" id="IPR032710">
    <property type="entry name" value="NTF2-like_dom_sf"/>
</dbReference>
<feature type="domain" description="DUF4440" evidence="1">
    <location>
        <begin position="43"/>
        <end position="138"/>
    </location>
</feature>
<dbReference type="AlphaFoldDB" id="A0A941F0R4"/>
<evidence type="ECO:0000313" key="2">
    <source>
        <dbReference type="EMBL" id="MBR8534783.1"/>
    </source>
</evidence>
<protein>
    <submittedName>
        <fullName evidence="2">DUF4440 domain-containing protein</fullName>
    </submittedName>
</protein>
<sequence>MIRIALILLIAFVSCTPKTNTMTNYQEEVKQTELAFAQMAKESGVAAAFLFFAAEDAVIMRNKQLIKGKVAIQTYFEENANSYRDIELKWHPDKIDVAASGDLAYTYGNYQLINHANGETSEGIFHTVWKRQSDGQWRFVWD</sequence>
<dbReference type="RefSeq" id="WP_212188689.1">
    <property type="nucleotide sequence ID" value="NZ_JAGTAR010000004.1"/>
</dbReference>
<reference evidence="2" key="2">
    <citation type="submission" date="2021-04" db="EMBL/GenBank/DDBJ databases">
        <authorList>
            <person name="Zhang T."/>
            <person name="Zhang Y."/>
            <person name="Lu D."/>
            <person name="Zuo D."/>
            <person name="Du Z."/>
        </authorList>
    </citation>
    <scope>NUCLEOTIDE SEQUENCE</scope>
    <source>
        <strain evidence="2">JR1</strain>
    </source>
</reference>
<comment type="caution">
    <text evidence="2">The sequence shown here is derived from an EMBL/GenBank/DDBJ whole genome shotgun (WGS) entry which is preliminary data.</text>
</comment>
<proteinExistence type="predicted"/>
<name>A0A941F0R4_9BACT</name>
<dbReference type="EMBL" id="JAGTAR010000004">
    <property type="protein sequence ID" value="MBR8534783.1"/>
    <property type="molecule type" value="Genomic_DNA"/>
</dbReference>
<dbReference type="SUPFAM" id="SSF54427">
    <property type="entry name" value="NTF2-like"/>
    <property type="match status" value="1"/>
</dbReference>
<evidence type="ECO:0000313" key="3">
    <source>
        <dbReference type="Proteomes" id="UP000679220"/>
    </source>
</evidence>
<gene>
    <name evidence="2" type="ORF">KDU71_04365</name>
</gene>